<evidence type="ECO:0000313" key="1">
    <source>
        <dbReference type="EMBL" id="CAB4140843.1"/>
    </source>
</evidence>
<proteinExistence type="predicted"/>
<protein>
    <submittedName>
        <fullName evidence="1">Uncharacterized protein</fullName>
    </submittedName>
</protein>
<name>A0A6J5M5R6_9CAUD</name>
<reference evidence="1" key="1">
    <citation type="submission" date="2020-04" db="EMBL/GenBank/DDBJ databases">
        <authorList>
            <person name="Chiriac C."/>
            <person name="Salcher M."/>
            <person name="Ghai R."/>
            <person name="Kavagutti S V."/>
        </authorList>
    </citation>
    <scope>NUCLEOTIDE SEQUENCE</scope>
</reference>
<dbReference type="EMBL" id="LR796380">
    <property type="protein sequence ID" value="CAB4140843.1"/>
    <property type="molecule type" value="Genomic_DNA"/>
</dbReference>
<gene>
    <name evidence="1" type="ORF">UFOVP395_178</name>
</gene>
<sequence>MMKTKDLFHNRRKYYVLARHHPLGNGMYEYAGFEVIERATDQAIKRFYTFEEANKYAQSLEGGRAFDGWTPSFMLKNNSVVLEKSP</sequence>
<organism evidence="1">
    <name type="scientific">uncultured Caudovirales phage</name>
    <dbReference type="NCBI Taxonomy" id="2100421"/>
    <lineage>
        <taxon>Viruses</taxon>
        <taxon>Duplodnaviria</taxon>
        <taxon>Heunggongvirae</taxon>
        <taxon>Uroviricota</taxon>
        <taxon>Caudoviricetes</taxon>
        <taxon>Peduoviridae</taxon>
        <taxon>Maltschvirus</taxon>
        <taxon>Maltschvirus maltsch</taxon>
    </lineage>
</organism>
<accession>A0A6J5M5R6</accession>